<protein>
    <recommendedName>
        <fullName evidence="4">Thioredoxin domain-containing protein</fullName>
    </recommendedName>
</protein>
<gene>
    <name evidence="2" type="ORF">Q8A57_07485</name>
</gene>
<reference evidence="2" key="1">
    <citation type="journal article" date="2010" name="Int. J. Syst. Evol. Microbiol.">
        <title>Porticoccus litoralis gen. nov., sp. nov., a gammaproteobacterium isolated from the Yellow Sea.</title>
        <authorList>
            <person name="Oh H.M."/>
            <person name="Kim H."/>
            <person name="Kim K.M."/>
            <person name="Min G.S."/>
            <person name="Cho J.C."/>
        </authorList>
    </citation>
    <scope>NUCLEOTIDE SEQUENCE</scope>
    <source>
        <strain evidence="2">DSM 25064</strain>
    </source>
</reference>
<keyword evidence="1" id="KW-0472">Membrane</keyword>
<keyword evidence="3" id="KW-1185">Reference proteome</keyword>
<evidence type="ECO:0000256" key="1">
    <source>
        <dbReference type="SAM" id="Phobius"/>
    </source>
</evidence>
<evidence type="ECO:0008006" key="4">
    <source>
        <dbReference type="Google" id="ProtNLM"/>
    </source>
</evidence>
<dbReference type="RefSeq" id="WP_305170382.1">
    <property type="nucleotide sequence ID" value="NZ_JAUUUU010000003.1"/>
</dbReference>
<dbReference type="Proteomes" id="UP001178354">
    <property type="component" value="Unassembled WGS sequence"/>
</dbReference>
<dbReference type="InterPro" id="IPR036249">
    <property type="entry name" value="Thioredoxin-like_sf"/>
</dbReference>
<name>A0AAW8B5L7_9GAMM</name>
<reference evidence="2" key="2">
    <citation type="submission" date="2023-08" db="EMBL/GenBank/DDBJ databases">
        <authorList>
            <person name="Luo J."/>
        </authorList>
    </citation>
    <scope>NUCLEOTIDE SEQUENCE</scope>
    <source>
        <strain evidence="2">DSM 25064</strain>
    </source>
</reference>
<dbReference type="AlphaFoldDB" id="A0AAW8B5L7"/>
<keyword evidence="1" id="KW-1133">Transmembrane helix</keyword>
<dbReference type="SUPFAM" id="SSF52833">
    <property type="entry name" value="Thioredoxin-like"/>
    <property type="match status" value="1"/>
</dbReference>
<dbReference type="Gene3D" id="3.40.30.10">
    <property type="entry name" value="Glutaredoxin"/>
    <property type="match status" value="1"/>
</dbReference>
<proteinExistence type="predicted"/>
<organism evidence="2 3">
    <name type="scientific">Porticoccus litoralis</name>
    <dbReference type="NCBI Taxonomy" id="434086"/>
    <lineage>
        <taxon>Bacteria</taxon>
        <taxon>Pseudomonadati</taxon>
        <taxon>Pseudomonadota</taxon>
        <taxon>Gammaproteobacteria</taxon>
        <taxon>Cellvibrionales</taxon>
        <taxon>Porticoccaceae</taxon>
        <taxon>Porticoccus</taxon>
    </lineage>
</organism>
<accession>A0AAW8B5L7</accession>
<dbReference type="EMBL" id="JAUUUU010000003">
    <property type="protein sequence ID" value="MDP1520804.1"/>
    <property type="molecule type" value="Genomic_DNA"/>
</dbReference>
<sequence length="208" mass="23906">MTQQEKTRSGQWHLWLMIIILGGVISAGFLMFPKTEEAREKLLGSLGTTNHGVFVLPAVSMKSLQLKNADQTPWVFDEQKVKWRMIIPGYSTCHQECQDMLYLTRQVHISLGKYSRRFERIYINFDGQLDSDTQEYLKLHPFLHVLNGSQSELTEILAETNTPLNVKDAPLRAYMVDQNGLIMMSYTLADDGHEIIEDIEHLMKYSPG</sequence>
<comment type="caution">
    <text evidence="2">The sequence shown here is derived from an EMBL/GenBank/DDBJ whole genome shotgun (WGS) entry which is preliminary data.</text>
</comment>
<evidence type="ECO:0000313" key="2">
    <source>
        <dbReference type="EMBL" id="MDP1520804.1"/>
    </source>
</evidence>
<evidence type="ECO:0000313" key="3">
    <source>
        <dbReference type="Proteomes" id="UP001178354"/>
    </source>
</evidence>
<feature type="transmembrane region" description="Helical" evidence="1">
    <location>
        <begin position="12"/>
        <end position="32"/>
    </location>
</feature>
<keyword evidence="1" id="KW-0812">Transmembrane</keyword>